<dbReference type="SUPFAM" id="SSF47005">
    <property type="entry name" value="Peripheral subunit-binding domain of 2-oxo acid dehydrogenase complex"/>
    <property type="match status" value="1"/>
</dbReference>
<dbReference type="InterPro" id="IPR011053">
    <property type="entry name" value="Single_hybrid_motif"/>
</dbReference>
<dbReference type="AlphaFoldDB" id="A0A7Y8GUX0"/>
<dbReference type="EMBL" id="VYGV01000006">
    <property type="protein sequence ID" value="NWF44537.1"/>
    <property type="molecule type" value="Genomic_DNA"/>
</dbReference>
<comment type="caution">
    <text evidence="8">The sequence shown here is derived from an EMBL/GenBank/DDBJ whole genome shotgun (WGS) entry which is preliminary data.</text>
</comment>
<dbReference type="EC" id="2.3.1.-" evidence="4"/>
<protein>
    <recommendedName>
        <fullName evidence="4">Dihydrolipoamide acetyltransferase component of pyruvate dehydrogenase complex</fullName>
        <ecNumber evidence="4">2.3.1.-</ecNumber>
    </recommendedName>
</protein>
<keyword evidence="3 4" id="KW-0450">Lipoyl</keyword>
<evidence type="ECO:0000313" key="8">
    <source>
        <dbReference type="EMBL" id="NWF44537.1"/>
    </source>
</evidence>
<keyword evidence="9" id="KW-1185">Reference proteome</keyword>
<feature type="domain" description="Peripheral subunit-binding (PSBD)" evidence="7">
    <location>
        <begin position="123"/>
        <end position="160"/>
    </location>
</feature>
<keyword evidence="4" id="KW-0012">Acyltransferase</keyword>
<reference evidence="8 9" key="1">
    <citation type="submission" date="2019-09" db="EMBL/GenBank/DDBJ databases">
        <title>Hydrogenophaga aromatica sp. nov., isolated from a para-xylene-degrading enrichment culture.</title>
        <authorList>
            <person name="Tancsics A."/>
            <person name="Banerjee S."/>
        </authorList>
    </citation>
    <scope>NUCLEOTIDE SEQUENCE [LARGE SCALE GENOMIC DNA]</scope>
    <source>
        <strain evidence="8 9">D2P1</strain>
    </source>
</reference>
<dbReference type="InterPro" id="IPR003016">
    <property type="entry name" value="2-oxoA_DH_lipoyl-BS"/>
</dbReference>
<dbReference type="InterPro" id="IPR000089">
    <property type="entry name" value="Biotin_lipoyl"/>
</dbReference>
<dbReference type="InterPro" id="IPR004167">
    <property type="entry name" value="PSBD"/>
</dbReference>
<evidence type="ECO:0000313" key="9">
    <source>
        <dbReference type="Proteomes" id="UP000545507"/>
    </source>
</evidence>
<dbReference type="GO" id="GO:0016746">
    <property type="term" value="F:acyltransferase activity"/>
    <property type="evidence" value="ECO:0007669"/>
    <property type="project" value="UniProtKB-KW"/>
</dbReference>
<proteinExistence type="inferred from homology"/>
<name>A0A7Y8GUX0_9BURK</name>
<dbReference type="PROSITE" id="PS00189">
    <property type="entry name" value="LIPOYL"/>
    <property type="match status" value="1"/>
</dbReference>
<evidence type="ECO:0000256" key="4">
    <source>
        <dbReference type="RuleBase" id="RU003423"/>
    </source>
</evidence>
<comment type="similarity">
    <text evidence="2 4">Belongs to the 2-oxoacid dehydrogenase family.</text>
</comment>
<dbReference type="PANTHER" id="PTHR23151">
    <property type="entry name" value="DIHYDROLIPOAMIDE ACETYL/SUCCINYL-TRANSFERASE-RELATED"/>
    <property type="match status" value="1"/>
</dbReference>
<dbReference type="RefSeq" id="WP_177133811.1">
    <property type="nucleotide sequence ID" value="NZ_VYGV01000006.1"/>
</dbReference>
<dbReference type="Gene3D" id="3.30.559.10">
    <property type="entry name" value="Chloramphenicol acetyltransferase-like domain"/>
    <property type="match status" value="1"/>
</dbReference>
<dbReference type="Gene3D" id="2.40.50.100">
    <property type="match status" value="1"/>
</dbReference>
<dbReference type="GO" id="GO:0006086">
    <property type="term" value="P:pyruvate decarboxylation to acetyl-CoA"/>
    <property type="evidence" value="ECO:0007669"/>
    <property type="project" value="InterPro"/>
</dbReference>
<evidence type="ECO:0000256" key="2">
    <source>
        <dbReference type="ARBA" id="ARBA00007317"/>
    </source>
</evidence>
<dbReference type="Pfam" id="PF00364">
    <property type="entry name" value="Biotin_lipoyl"/>
    <property type="match status" value="1"/>
</dbReference>
<dbReference type="Pfam" id="PF02817">
    <property type="entry name" value="E3_binding"/>
    <property type="match status" value="1"/>
</dbReference>
<accession>A0A7Y8GUX0</accession>
<comment type="cofactor">
    <cofactor evidence="1 4">
        <name>(R)-lipoate</name>
        <dbReference type="ChEBI" id="CHEBI:83088"/>
    </cofactor>
</comment>
<dbReference type="InterPro" id="IPR036625">
    <property type="entry name" value="E3-bd_dom_sf"/>
</dbReference>
<dbReference type="Pfam" id="PF00198">
    <property type="entry name" value="2-oxoacid_dh"/>
    <property type="match status" value="1"/>
</dbReference>
<dbReference type="SUPFAM" id="SSF52777">
    <property type="entry name" value="CoA-dependent acyltransferases"/>
    <property type="match status" value="1"/>
</dbReference>
<dbReference type="PANTHER" id="PTHR23151:SF90">
    <property type="entry name" value="DIHYDROLIPOYLLYSINE-RESIDUE ACETYLTRANSFERASE COMPONENT OF PYRUVATE DEHYDROGENASE COMPLEX, MITOCHONDRIAL-RELATED"/>
    <property type="match status" value="1"/>
</dbReference>
<feature type="region of interest" description="Disordered" evidence="5">
    <location>
        <begin position="96"/>
        <end position="125"/>
    </location>
</feature>
<keyword evidence="4" id="KW-0808">Transferase</keyword>
<evidence type="ECO:0000259" key="6">
    <source>
        <dbReference type="PROSITE" id="PS50968"/>
    </source>
</evidence>
<dbReference type="Gene3D" id="4.10.320.10">
    <property type="entry name" value="E3-binding domain"/>
    <property type="match status" value="1"/>
</dbReference>
<evidence type="ECO:0000256" key="1">
    <source>
        <dbReference type="ARBA" id="ARBA00001938"/>
    </source>
</evidence>
<dbReference type="InterPro" id="IPR023213">
    <property type="entry name" value="CAT-like_dom_sf"/>
</dbReference>
<dbReference type="InterPro" id="IPR045257">
    <property type="entry name" value="E2/Pdx1"/>
</dbReference>
<dbReference type="Proteomes" id="UP000545507">
    <property type="component" value="Unassembled WGS sequence"/>
</dbReference>
<evidence type="ECO:0000259" key="7">
    <source>
        <dbReference type="PROSITE" id="PS51826"/>
    </source>
</evidence>
<gene>
    <name evidence="8" type="ORF">F3K02_04615</name>
</gene>
<organism evidence="8 9">
    <name type="scientific">Hydrogenophaga aromaticivorans</name>
    <dbReference type="NCBI Taxonomy" id="2610898"/>
    <lineage>
        <taxon>Bacteria</taxon>
        <taxon>Pseudomonadati</taxon>
        <taxon>Pseudomonadota</taxon>
        <taxon>Betaproteobacteria</taxon>
        <taxon>Burkholderiales</taxon>
        <taxon>Comamonadaceae</taxon>
        <taxon>Hydrogenophaga</taxon>
    </lineage>
</organism>
<sequence length="402" mass="41954">MADFLMPALGADMETGTVVQWLVEPGARVKPGDVVAVVETHKGAIDVECFLDGVIGDLAPVGERLPVGAVLARVMETGGKPAASVKASKSAVSAVAQPASPPLGREAAAPRTGQSTPVNARRKVSPAARQRALQIGLDPDALSGTGADGAVVLGDVERAGWRPRSVAAPAAAASAAHRGSFDPVQMRQAIASAMARSKREIPHYYLSSTVDFDAAQAWLQAWNRDRDPVHRLLPAVLLLKATALALREVPQFNGFCEGGVFRPGVGIHVGWATALRGGGLVAPAIHGADGRSPAELMEAMRDLVQRARAGGLRSSELTDPTVTVTSLGDRGAESVLGVIYPPQVAIIGFGRVVERPWVVDGQIVARRLVNLSLAADHRTSDGHLGGQLLAAIQQHLQSPETL</sequence>
<dbReference type="GO" id="GO:0045254">
    <property type="term" value="C:pyruvate dehydrogenase complex"/>
    <property type="evidence" value="ECO:0007669"/>
    <property type="project" value="InterPro"/>
</dbReference>
<dbReference type="SUPFAM" id="SSF51230">
    <property type="entry name" value="Single hybrid motif"/>
    <property type="match status" value="1"/>
</dbReference>
<dbReference type="PROSITE" id="PS50968">
    <property type="entry name" value="BIOTINYL_LIPOYL"/>
    <property type="match status" value="1"/>
</dbReference>
<evidence type="ECO:0000256" key="3">
    <source>
        <dbReference type="ARBA" id="ARBA00022823"/>
    </source>
</evidence>
<feature type="domain" description="Lipoyl-binding" evidence="6">
    <location>
        <begin position="1"/>
        <end position="75"/>
    </location>
</feature>
<dbReference type="PROSITE" id="PS51826">
    <property type="entry name" value="PSBD"/>
    <property type="match status" value="1"/>
</dbReference>
<dbReference type="InterPro" id="IPR001078">
    <property type="entry name" value="2-oxoacid_DH_actylTfrase"/>
</dbReference>
<evidence type="ECO:0000256" key="5">
    <source>
        <dbReference type="SAM" id="MobiDB-lite"/>
    </source>
</evidence>
<dbReference type="CDD" id="cd06849">
    <property type="entry name" value="lipoyl_domain"/>
    <property type="match status" value="1"/>
</dbReference>